<reference evidence="5" key="1">
    <citation type="submission" date="2018-05" db="EMBL/GenBank/DDBJ databases">
        <authorList>
            <person name="Li X."/>
        </authorList>
    </citation>
    <scope>NUCLEOTIDE SEQUENCE [LARGE SCALE GENOMIC DNA]</scope>
    <source>
        <strain evidence="5">HKS-05</strain>
    </source>
</reference>
<organism evidence="4 5">
    <name type="scientific">Phenylobacterium hankyongense</name>
    <dbReference type="NCBI Taxonomy" id="1813876"/>
    <lineage>
        <taxon>Bacteria</taxon>
        <taxon>Pseudomonadati</taxon>
        <taxon>Pseudomonadota</taxon>
        <taxon>Alphaproteobacteria</taxon>
        <taxon>Caulobacterales</taxon>
        <taxon>Caulobacteraceae</taxon>
        <taxon>Phenylobacterium</taxon>
    </lineage>
</organism>
<sequence>MKLSLAVLAAAGLASGASGALAQAYEAAPVVHAEATSGSAASVSASMDVAAPPAVVFATLRDCEHATSFMPRLISCKVLQKGPGDRWEIREHRLKGGLLKSEMRNVFRADFDAPRSLSFHRVAGDWKTSQGQWRLTPIDGGKGSHVAYHTDVAVNGPVPVSMVRSAVAKGMPEAMLALRRESVARAGRDKRS</sequence>
<protein>
    <recommendedName>
        <fullName evidence="3">Coenzyme Q-binding protein COQ10 START domain-containing protein</fullName>
    </recommendedName>
</protein>
<dbReference type="InterPro" id="IPR023393">
    <property type="entry name" value="START-like_dom_sf"/>
</dbReference>
<dbReference type="InterPro" id="IPR005031">
    <property type="entry name" value="COQ10_START"/>
</dbReference>
<accession>A0A328AYV9</accession>
<dbReference type="AlphaFoldDB" id="A0A328AYV9"/>
<dbReference type="Pfam" id="PF03364">
    <property type="entry name" value="Polyketide_cyc"/>
    <property type="match status" value="1"/>
</dbReference>
<evidence type="ECO:0000256" key="2">
    <source>
        <dbReference type="SAM" id="SignalP"/>
    </source>
</evidence>
<dbReference type="SUPFAM" id="SSF55961">
    <property type="entry name" value="Bet v1-like"/>
    <property type="match status" value="1"/>
</dbReference>
<feature type="domain" description="Coenzyme Q-binding protein COQ10 START" evidence="3">
    <location>
        <begin position="49"/>
        <end position="168"/>
    </location>
</feature>
<evidence type="ECO:0000259" key="3">
    <source>
        <dbReference type="Pfam" id="PF03364"/>
    </source>
</evidence>
<dbReference type="EMBL" id="QFYP01000001">
    <property type="protein sequence ID" value="RAK59829.1"/>
    <property type="molecule type" value="Genomic_DNA"/>
</dbReference>
<comment type="similarity">
    <text evidence="1">Belongs to the ribosome association toxin RatA family.</text>
</comment>
<evidence type="ECO:0000313" key="4">
    <source>
        <dbReference type="EMBL" id="RAK59829.1"/>
    </source>
</evidence>
<dbReference type="OrthoDB" id="7185382at2"/>
<keyword evidence="5" id="KW-1185">Reference proteome</keyword>
<dbReference type="Proteomes" id="UP000249842">
    <property type="component" value="Unassembled WGS sequence"/>
</dbReference>
<evidence type="ECO:0000313" key="5">
    <source>
        <dbReference type="Proteomes" id="UP000249842"/>
    </source>
</evidence>
<comment type="caution">
    <text evidence="4">The sequence shown here is derived from an EMBL/GenBank/DDBJ whole genome shotgun (WGS) entry which is preliminary data.</text>
</comment>
<feature type="signal peptide" evidence="2">
    <location>
        <begin position="1"/>
        <end position="22"/>
    </location>
</feature>
<proteinExistence type="inferred from homology"/>
<evidence type="ECO:0000256" key="1">
    <source>
        <dbReference type="ARBA" id="ARBA00008918"/>
    </source>
</evidence>
<dbReference type="Gene3D" id="3.30.530.20">
    <property type="match status" value="1"/>
</dbReference>
<dbReference type="RefSeq" id="WP_111457122.1">
    <property type="nucleotide sequence ID" value="NZ_QFYP01000001.1"/>
</dbReference>
<name>A0A328AYV9_9CAUL</name>
<gene>
    <name evidence="4" type="ORF">DJ021_08430</name>
</gene>
<keyword evidence="2" id="KW-0732">Signal</keyword>
<feature type="chain" id="PRO_5016256761" description="Coenzyme Q-binding protein COQ10 START domain-containing protein" evidence="2">
    <location>
        <begin position="23"/>
        <end position="192"/>
    </location>
</feature>